<dbReference type="eggNOG" id="COG1974">
    <property type="taxonomic scope" value="Bacteria"/>
</dbReference>
<dbReference type="InterPro" id="IPR040828">
    <property type="entry name" value="pPIWI_RE_REase"/>
</dbReference>
<keyword evidence="4" id="KW-1185">Reference proteome</keyword>
<protein>
    <recommendedName>
        <fullName evidence="5">REase associating with pPIWI RE domain-containing protein</fullName>
    </recommendedName>
</protein>
<evidence type="ECO:0000259" key="2">
    <source>
        <dbReference type="Pfam" id="PF18156"/>
    </source>
</evidence>
<dbReference type="Pfam" id="PF18156">
    <property type="entry name" value="pPIWI_RE_Y"/>
    <property type="match status" value="1"/>
</dbReference>
<dbReference type="InterPro" id="IPR041191">
    <property type="entry name" value="pPIWI_RE_Y"/>
</dbReference>
<gene>
    <name evidence="3" type="ORF">AQ490_22110</name>
</gene>
<evidence type="ECO:0008006" key="5">
    <source>
        <dbReference type="Google" id="ProtNLM"/>
    </source>
</evidence>
<comment type="caution">
    <text evidence="3">The sequence shown here is derived from an EMBL/GenBank/DDBJ whole genome shotgun (WGS) entry which is preliminary data.</text>
</comment>
<reference evidence="3 4" key="1">
    <citation type="submission" date="2015-10" db="EMBL/GenBank/DDBJ databases">
        <title>Draft genome sequence of pyrrolomycin-producing Streptomyces vitaminophilus.</title>
        <authorList>
            <person name="Graham D.E."/>
            <person name="Mahan K.M."/>
            <person name="Klingeman D.M."/>
            <person name="Hettich R.L."/>
            <person name="Parry R.J."/>
        </authorList>
    </citation>
    <scope>NUCLEOTIDE SEQUENCE [LARGE SCALE GENOMIC DNA]</scope>
    <source>
        <strain evidence="3 4">ATCC 31673</strain>
    </source>
</reference>
<dbReference type="AlphaFoldDB" id="A0A0T6LSB3"/>
<dbReference type="OrthoDB" id="580959at2"/>
<name>A0A0T6LSB3_WENVI</name>
<dbReference type="Pfam" id="PF18154">
    <property type="entry name" value="pPIWI_RE_REase"/>
    <property type="match status" value="1"/>
</dbReference>
<dbReference type="Proteomes" id="UP000050867">
    <property type="component" value="Unassembled WGS sequence"/>
</dbReference>
<sequence>MSDSPPATDWLDNQDLRLLRDVATAVLRLAEVSGLDSFTLPYPAQSQRALDALVLSCLRAGARPPSGLPELLRWCRTRPLFSWPLDGLHEAGFQSTDRLIDGSSGEPTQLCHELAVEGRGDSASRQYDRLVVHEAMRACREASSPESYTAFRRLLVTRPVLTEADWLDIAADLYLDPVRDLLDVIYVEVPDSYRRDGGYTPCGRCLTLLTPMADKGWWCERDQCRHLGTPPPAPTLNPAECGEVRHLFRPLRQFVTWPGQAEVSLEARLRTRGLAVEMWPGFDAYDLRVTFPDGHVWAIDVKDWAHPGLLGRAAEAVRRDPPYDEACWVVPRFRVEVRRDYLEVYARERTERAAGLRLLTDDQLVAAATARLRGSRGPSARIAPLSTEHGDLDA</sequence>
<evidence type="ECO:0000313" key="4">
    <source>
        <dbReference type="Proteomes" id="UP000050867"/>
    </source>
</evidence>
<evidence type="ECO:0000313" key="3">
    <source>
        <dbReference type="EMBL" id="KRV49011.1"/>
    </source>
</evidence>
<proteinExistence type="predicted"/>
<accession>A0A0T6LSB3</accession>
<feature type="domain" description="REase associating with pPIWI RE" evidence="1">
    <location>
        <begin position="259"/>
        <end position="376"/>
    </location>
</feature>
<dbReference type="RefSeq" id="WP_018384859.1">
    <property type="nucleotide sequence ID" value="NZ_LLZU01000016.1"/>
</dbReference>
<evidence type="ECO:0000259" key="1">
    <source>
        <dbReference type="Pfam" id="PF18154"/>
    </source>
</evidence>
<dbReference type="STRING" id="76728.AQ490_22110"/>
<feature type="domain" description="pPIWI-RE three-gene island" evidence="2">
    <location>
        <begin position="18"/>
        <end position="162"/>
    </location>
</feature>
<organism evidence="3 4">
    <name type="scientific">Wenjunlia vitaminophila</name>
    <name type="common">Streptomyces vitaminophilus</name>
    <dbReference type="NCBI Taxonomy" id="76728"/>
    <lineage>
        <taxon>Bacteria</taxon>
        <taxon>Bacillati</taxon>
        <taxon>Actinomycetota</taxon>
        <taxon>Actinomycetes</taxon>
        <taxon>Kitasatosporales</taxon>
        <taxon>Streptomycetaceae</taxon>
        <taxon>Wenjunlia</taxon>
    </lineage>
</organism>
<dbReference type="EMBL" id="LLZU01000016">
    <property type="protein sequence ID" value="KRV49011.1"/>
    <property type="molecule type" value="Genomic_DNA"/>
</dbReference>